<dbReference type="InterPro" id="IPR006900">
    <property type="entry name" value="Sec23/24_helical_dom"/>
</dbReference>
<dbReference type="CDD" id="cd01479">
    <property type="entry name" value="Sec24-like"/>
    <property type="match status" value="1"/>
</dbReference>
<reference evidence="22" key="1">
    <citation type="journal article" date="2021" name="Nat. Commun.">
        <title>Genetic determinants of endophytism in the Arabidopsis root mycobiome.</title>
        <authorList>
            <person name="Mesny F."/>
            <person name="Miyauchi S."/>
            <person name="Thiergart T."/>
            <person name="Pickel B."/>
            <person name="Atanasova L."/>
            <person name="Karlsson M."/>
            <person name="Huettel B."/>
            <person name="Barry K.W."/>
            <person name="Haridas S."/>
            <person name="Chen C."/>
            <person name="Bauer D."/>
            <person name="Andreopoulos W."/>
            <person name="Pangilinan J."/>
            <person name="LaButti K."/>
            <person name="Riley R."/>
            <person name="Lipzen A."/>
            <person name="Clum A."/>
            <person name="Drula E."/>
            <person name="Henrissat B."/>
            <person name="Kohler A."/>
            <person name="Grigoriev I.V."/>
            <person name="Martin F.M."/>
            <person name="Hacquard S."/>
        </authorList>
    </citation>
    <scope>NUCLEOTIDE SEQUENCE</scope>
    <source>
        <strain evidence="22">MPI-CAGE-CH-0243</strain>
    </source>
</reference>
<feature type="domain" description="Zinc finger Sec23/Sec24-type" evidence="18">
    <location>
        <begin position="196"/>
        <end position="233"/>
    </location>
</feature>
<protein>
    <recommendedName>
        <fullName evidence="6">Protein transport protein SEC24</fullName>
    </recommendedName>
    <alternativeName>
        <fullName evidence="5">Protein transport protein sec24</fullName>
    </alternativeName>
</protein>
<dbReference type="InterPro" id="IPR036175">
    <property type="entry name" value="Sec23/24_helical_dom_sf"/>
</dbReference>
<evidence type="ECO:0000256" key="4">
    <source>
        <dbReference type="ARBA" id="ARBA00008334"/>
    </source>
</evidence>
<keyword evidence="9" id="KW-0256">Endoplasmic reticulum</keyword>
<dbReference type="Pfam" id="PF04810">
    <property type="entry name" value="zf-Sec23_Sec24"/>
    <property type="match status" value="1"/>
</dbReference>
<dbReference type="Gene3D" id="2.60.40.1670">
    <property type="entry name" value="beta-sandwich domain of Sec23/24"/>
    <property type="match status" value="1"/>
</dbReference>
<name>A0A9P9DH13_9PLEO</name>
<dbReference type="PANTHER" id="PTHR13803:SF39">
    <property type="entry name" value="SECRETORY 24AB, ISOFORM A"/>
    <property type="match status" value="1"/>
</dbReference>
<dbReference type="GO" id="GO:0008270">
    <property type="term" value="F:zinc ion binding"/>
    <property type="evidence" value="ECO:0007669"/>
    <property type="project" value="InterPro"/>
</dbReference>
<feature type="domain" description="Sec23/Sec24 trunk" evidence="19">
    <location>
        <begin position="270"/>
        <end position="513"/>
    </location>
</feature>
<dbReference type="InterPro" id="IPR041742">
    <property type="entry name" value="Sec24-like_trunk_dom"/>
</dbReference>
<evidence type="ECO:0000256" key="12">
    <source>
        <dbReference type="ARBA" id="ARBA00023034"/>
    </source>
</evidence>
<dbReference type="Proteomes" id="UP000700596">
    <property type="component" value="Unassembled WGS sequence"/>
</dbReference>
<dbReference type="Pfam" id="PF08033">
    <property type="entry name" value="Sec23_BS"/>
    <property type="match status" value="1"/>
</dbReference>
<dbReference type="InterPro" id="IPR029006">
    <property type="entry name" value="ADF-H/Gelsolin-like_dom_sf"/>
</dbReference>
<feature type="region of interest" description="Disordered" evidence="16">
    <location>
        <begin position="21"/>
        <end position="104"/>
    </location>
</feature>
<dbReference type="InterPro" id="IPR006895">
    <property type="entry name" value="Znf_Sec23_Sec24"/>
</dbReference>
<comment type="subcellular location">
    <subcellularLocation>
        <location evidence="2">Cytoplasmic vesicle</location>
        <location evidence="2">COPII-coated vesicle membrane</location>
        <topology evidence="2">Peripheral membrane protein</topology>
        <orientation evidence="2">Cytoplasmic side</orientation>
    </subcellularLocation>
    <subcellularLocation>
        <location evidence="3">Endoplasmic reticulum membrane</location>
        <topology evidence="3">Peripheral membrane protein</topology>
        <orientation evidence="3">Cytoplasmic side</orientation>
    </subcellularLocation>
    <subcellularLocation>
        <location evidence="1">Golgi apparatus membrane</location>
        <topology evidence="1">Peripheral membrane protein</topology>
        <orientation evidence="1">Cytoplasmic side</orientation>
    </subcellularLocation>
</comment>
<keyword evidence="14" id="KW-0968">Cytoplasmic vesicle</keyword>
<dbReference type="Pfam" id="PF00626">
    <property type="entry name" value="Gelsolin"/>
    <property type="match status" value="1"/>
</dbReference>
<organism evidence="22 23">
    <name type="scientific">Dendryphion nanum</name>
    <dbReference type="NCBI Taxonomy" id="256645"/>
    <lineage>
        <taxon>Eukaryota</taxon>
        <taxon>Fungi</taxon>
        <taxon>Dikarya</taxon>
        <taxon>Ascomycota</taxon>
        <taxon>Pezizomycotina</taxon>
        <taxon>Dothideomycetes</taxon>
        <taxon>Pleosporomycetidae</taxon>
        <taxon>Pleosporales</taxon>
        <taxon>Torulaceae</taxon>
        <taxon>Dendryphion</taxon>
    </lineage>
</organism>
<dbReference type="InterPro" id="IPR050550">
    <property type="entry name" value="SEC23_SEC24_subfamily"/>
</dbReference>
<evidence type="ECO:0000256" key="5">
    <source>
        <dbReference type="ARBA" id="ARBA00013453"/>
    </source>
</evidence>
<dbReference type="GO" id="GO:0000139">
    <property type="term" value="C:Golgi membrane"/>
    <property type="evidence" value="ECO:0007669"/>
    <property type="project" value="UniProtKB-SubCell"/>
</dbReference>
<evidence type="ECO:0000256" key="10">
    <source>
        <dbReference type="ARBA" id="ARBA00022892"/>
    </source>
</evidence>
<evidence type="ECO:0000256" key="11">
    <source>
        <dbReference type="ARBA" id="ARBA00022927"/>
    </source>
</evidence>
<dbReference type="InterPro" id="IPR007123">
    <property type="entry name" value="Gelsolin-like_dom"/>
</dbReference>
<evidence type="ECO:0000256" key="3">
    <source>
        <dbReference type="ARBA" id="ARBA00004397"/>
    </source>
</evidence>
<evidence type="ECO:0000256" key="9">
    <source>
        <dbReference type="ARBA" id="ARBA00022824"/>
    </source>
</evidence>
<dbReference type="InterPro" id="IPR036174">
    <property type="entry name" value="Znf_Sec23_Sec24_sf"/>
</dbReference>
<keyword evidence="12" id="KW-0333">Golgi apparatus</keyword>
<feature type="domain" description="Sec23/Sec24 helical" evidence="20">
    <location>
        <begin position="615"/>
        <end position="717"/>
    </location>
</feature>
<keyword evidence="7" id="KW-0813">Transport</keyword>
<accession>A0A9P9DH13</accession>
<dbReference type="InterPro" id="IPR036465">
    <property type="entry name" value="vWFA_dom_sf"/>
</dbReference>
<evidence type="ECO:0000259" key="19">
    <source>
        <dbReference type="Pfam" id="PF04811"/>
    </source>
</evidence>
<evidence type="ECO:0000259" key="21">
    <source>
        <dbReference type="Pfam" id="PF08033"/>
    </source>
</evidence>
<evidence type="ECO:0000256" key="2">
    <source>
        <dbReference type="ARBA" id="ARBA00004299"/>
    </source>
</evidence>
<dbReference type="Pfam" id="PF04811">
    <property type="entry name" value="Sec23_trunk"/>
    <property type="match status" value="1"/>
</dbReference>
<evidence type="ECO:0000256" key="8">
    <source>
        <dbReference type="ARBA" id="ARBA00022490"/>
    </source>
</evidence>
<comment type="caution">
    <text evidence="22">The sequence shown here is derived from an EMBL/GenBank/DDBJ whole genome shotgun (WGS) entry which is preliminary data.</text>
</comment>
<dbReference type="InterPro" id="IPR036180">
    <property type="entry name" value="Gelsolin-like_dom_sf"/>
</dbReference>
<sequence>MSESKKKRAYAAQAYEFGANAAGATGGGVPQPPAPGYGAPQAGGYAAPQAAYGAPQANYGAPSPAYGQPVPQSPQDPLAQQFGQMNMGGQQPAHVTPQTTQNSQNPLVGSDLLQQPVQAWEIDNPPPAINLPPNTAATPSPHANASARYFRSTLNAVPTTHSLLKKSRLPFALVIQPYGSLRDAEDPIPVVSDQVISRCRRCRAYINPFVNFLDNGHRWRCNMCNLTNDVPQAFDWDAQQQKSVDRWQRPELNYAVCEFVAPQEYMVRPPQPLVYLFLLDVTFSAVSSGLLATASRCILESLDRIPNADRRTRVGFIAVDSSLHYFKISPDSTSEAEEALDASMLVVSDLDEPFLPTPTDLLVNLSECRSNIENFLQKLQGMFQETPITGSAMGPALRAAHKLISPVGGKIVVLTASLPTLGVGALTMREDKKLLGTSGEGKLLQTENSFYKSFAVECSKNQVSIDMFLFSSQYQNVASLSNLPRFTGGQTYFYPGFNAARSEDAIKFAREFSDFLSSEVGLEAVLRVRATTGLRMSTFYGNFFNRSSDLCAFPSFPRDQAYVVEVAIDETLSRNVCCLQAAVLHTTCNGERRIRVLTLALPTTETLANVYASADPSAITVFYSHKAVERALSNGLDSARESLKAKAIEILSTYRKELAGGNMGGGGLQLPQNLRTLPVLFLSLIKHVGLRQSNQIPSDLRAAALNFLSTLPLPLLIQYIYPKFYSLHDMPDTAGISDPTTGEIVLPPTINLSSERIVPFGLYLIDDGVNQFLWIGQDSVPALLSDTFGVEERAHVKQGKTAVPVLDNDWNERIRNVIEKSADHLSKGVGSIIAPSLYIVRGDGDPSLKLWAQTLLVEDRGEGGAFGLVQWLTELRGKIQQ</sequence>
<dbReference type="GO" id="GO:0090110">
    <property type="term" value="P:COPII-coated vesicle cargo loading"/>
    <property type="evidence" value="ECO:0007669"/>
    <property type="project" value="TreeGrafter"/>
</dbReference>
<comment type="function">
    <text evidence="15">Component of the coat protein complex II (COPII) which promotes the formation of transport vesicles from the endoplasmic reticulum (ER). The coat has two main functions, the physical deformation of the endoplasmic reticulum membrane into vesicles and the selection of cargo molecules.</text>
</comment>
<proteinExistence type="inferred from homology"/>
<feature type="compositionally biased region" description="Low complexity" evidence="16">
    <location>
        <begin position="80"/>
        <end position="91"/>
    </location>
</feature>
<feature type="compositionally biased region" description="Low complexity" evidence="16">
    <location>
        <begin position="36"/>
        <end position="62"/>
    </location>
</feature>
<dbReference type="GO" id="GO:0070971">
    <property type="term" value="C:endoplasmic reticulum exit site"/>
    <property type="evidence" value="ECO:0007669"/>
    <property type="project" value="TreeGrafter"/>
</dbReference>
<evidence type="ECO:0000256" key="13">
    <source>
        <dbReference type="ARBA" id="ARBA00023136"/>
    </source>
</evidence>
<dbReference type="SUPFAM" id="SSF82919">
    <property type="entry name" value="Zn-finger domain of Sec23/24"/>
    <property type="match status" value="1"/>
</dbReference>
<evidence type="ECO:0000256" key="1">
    <source>
        <dbReference type="ARBA" id="ARBA00004255"/>
    </source>
</evidence>
<dbReference type="InterPro" id="IPR012990">
    <property type="entry name" value="Beta-sandwich_Sec23_24"/>
</dbReference>
<comment type="similarity">
    <text evidence="4">Belongs to the SEC23/SEC24 family. SEC24 subfamily.</text>
</comment>
<dbReference type="Gene3D" id="3.40.20.10">
    <property type="entry name" value="Severin"/>
    <property type="match status" value="1"/>
</dbReference>
<evidence type="ECO:0000256" key="16">
    <source>
        <dbReference type="SAM" id="MobiDB-lite"/>
    </source>
</evidence>
<evidence type="ECO:0000256" key="15">
    <source>
        <dbReference type="ARBA" id="ARBA00025471"/>
    </source>
</evidence>
<dbReference type="OrthoDB" id="49016at2759"/>
<gene>
    <name evidence="22" type="ORF">B0J11DRAFT_535391</name>
</gene>
<dbReference type="PANTHER" id="PTHR13803">
    <property type="entry name" value="SEC24-RELATED PROTEIN"/>
    <property type="match status" value="1"/>
</dbReference>
<dbReference type="InterPro" id="IPR006896">
    <property type="entry name" value="Sec23/24_trunk_dom"/>
</dbReference>
<dbReference type="GO" id="GO:0006886">
    <property type="term" value="P:intracellular protein transport"/>
    <property type="evidence" value="ECO:0007669"/>
    <property type="project" value="InterPro"/>
</dbReference>
<evidence type="ECO:0000256" key="14">
    <source>
        <dbReference type="ARBA" id="ARBA00023329"/>
    </source>
</evidence>
<keyword evidence="10" id="KW-0931">ER-Golgi transport</keyword>
<evidence type="ECO:0000259" key="20">
    <source>
        <dbReference type="Pfam" id="PF04815"/>
    </source>
</evidence>
<keyword evidence="23" id="KW-1185">Reference proteome</keyword>
<dbReference type="EMBL" id="JAGMWT010000012">
    <property type="protein sequence ID" value="KAH7118842.1"/>
    <property type="molecule type" value="Genomic_DNA"/>
</dbReference>
<evidence type="ECO:0000259" key="17">
    <source>
        <dbReference type="Pfam" id="PF00626"/>
    </source>
</evidence>
<dbReference type="GO" id="GO:0005789">
    <property type="term" value="C:endoplasmic reticulum membrane"/>
    <property type="evidence" value="ECO:0007669"/>
    <property type="project" value="UniProtKB-SubCell"/>
</dbReference>
<feature type="domain" description="Gelsolin-like" evidence="17">
    <location>
        <begin position="744"/>
        <end position="816"/>
    </location>
</feature>
<evidence type="ECO:0000256" key="6">
    <source>
        <dbReference type="ARBA" id="ARBA00021213"/>
    </source>
</evidence>
<keyword evidence="13" id="KW-0472">Membrane</keyword>
<dbReference type="SUPFAM" id="SSF53300">
    <property type="entry name" value="vWA-like"/>
    <property type="match status" value="1"/>
</dbReference>
<dbReference type="GO" id="GO:0000149">
    <property type="term" value="F:SNARE binding"/>
    <property type="evidence" value="ECO:0007669"/>
    <property type="project" value="TreeGrafter"/>
</dbReference>
<evidence type="ECO:0000313" key="22">
    <source>
        <dbReference type="EMBL" id="KAH7118842.1"/>
    </source>
</evidence>
<keyword evidence="8" id="KW-0963">Cytoplasm</keyword>
<dbReference type="Gene3D" id="2.30.30.380">
    <property type="entry name" value="Zn-finger domain of Sec23/24"/>
    <property type="match status" value="1"/>
</dbReference>
<dbReference type="Pfam" id="PF04815">
    <property type="entry name" value="Sec23_helical"/>
    <property type="match status" value="1"/>
</dbReference>
<evidence type="ECO:0000259" key="18">
    <source>
        <dbReference type="Pfam" id="PF04810"/>
    </source>
</evidence>
<dbReference type="Gene3D" id="3.40.50.410">
    <property type="entry name" value="von Willebrand factor, type A domain"/>
    <property type="match status" value="1"/>
</dbReference>
<dbReference type="GO" id="GO:0030127">
    <property type="term" value="C:COPII vesicle coat"/>
    <property type="evidence" value="ECO:0007669"/>
    <property type="project" value="InterPro"/>
</dbReference>
<evidence type="ECO:0000313" key="23">
    <source>
        <dbReference type="Proteomes" id="UP000700596"/>
    </source>
</evidence>
<dbReference type="AlphaFoldDB" id="A0A9P9DH13"/>
<dbReference type="SUPFAM" id="SSF82754">
    <property type="entry name" value="C-terminal, gelsolin-like domain of Sec23/24"/>
    <property type="match status" value="1"/>
</dbReference>
<dbReference type="SUPFAM" id="SSF81995">
    <property type="entry name" value="beta-sandwich domain of Sec23/24"/>
    <property type="match status" value="1"/>
</dbReference>
<dbReference type="Gene3D" id="1.20.120.730">
    <property type="entry name" value="Sec23/Sec24 helical domain"/>
    <property type="match status" value="1"/>
</dbReference>
<feature type="domain" description="Sec23/Sec24 beta-sandwich" evidence="21">
    <location>
        <begin position="521"/>
        <end position="604"/>
    </location>
</feature>
<keyword evidence="11" id="KW-0653">Protein transport</keyword>
<evidence type="ECO:0000256" key="7">
    <source>
        <dbReference type="ARBA" id="ARBA00022448"/>
    </source>
</evidence>
<dbReference type="SUPFAM" id="SSF81811">
    <property type="entry name" value="Helical domain of Sec23/24"/>
    <property type="match status" value="1"/>
</dbReference>